<dbReference type="GO" id="GO:0005634">
    <property type="term" value="C:nucleus"/>
    <property type="evidence" value="ECO:0007669"/>
    <property type="project" value="TreeGrafter"/>
</dbReference>
<dbReference type="PANTHER" id="PTHR11680:SF59">
    <property type="entry name" value="SERINE HYDROXYMETHYLTRANSFERASE, CYTOSOLIC"/>
    <property type="match status" value="1"/>
</dbReference>
<dbReference type="InterPro" id="IPR015421">
    <property type="entry name" value="PyrdxlP-dep_Trfase_major"/>
</dbReference>
<dbReference type="AlphaFoldDB" id="A0A1B0B8M6"/>
<dbReference type="UniPathway" id="UPA00193"/>
<dbReference type="GO" id="GO:0004372">
    <property type="term" value="F:glycine hydroxymethyltransferase activity"/>
    <property type="evidence" value="ECO:0007669"/>
    <property type="project" value="TreeGrafter"/>
</dbReference>
<dbReference type="InterPro" id="IPR039429">
    <property type="entry name" value="SHMT-like_dom"/>
</dbReference>
<keyword evidence="5" id="KW-1185">Reference proteome</keyword>
<dbReference type="Pfam" id="PF00464">
    <property type="entry name" value="SHMT"/>
    <property type="match status" value="1"/>
</dbReference>
<evidence type="ECO:0000313" key="4">
    <source>
        <dbReference type="EnsemblMetazoa" id="GPPI022373-PA"/>
    </source>
</evidence>
<dbReference type="VEuPathDB" id="VectorBase:GPPI022373"/>
<dbReference type="EMBL" id="JXJN01009986">
    <property type="status" value="NOT_ANNOTATED_CDS"/>
    <property type="molecule type" value="Genomic_DNA"/>
</dbReference>
<dbReference type="GO" id="GO:0030170">
    <property type="term" value="F:pyridoxal phosphate binding"/>
    <property type="evidence" value="ECO:0007669"/>
    <property type="project" value="TreeGrafter"/>
</dbReference>
<dbReference type="STRING" id="67801.A0A1B0B8M6"/>
<protein>
    <recommendedName>
        <fullName evidence="3">Serine hydroxymethyltransferase-like domain-containing protein</fullName>
    </recommendedName>
</protein>
<reference evidence="5" key="1">
    <citation type="submission" date="2015-01" db="EMBL/GenBank/DDBJ databases">
        <authorList>
            <person name="Aksoy S."/>
            <person name="Warren W."/>
            <person name="Wilson R.K."/>
        </authorList>
    </citation>
    <scope>NUCLEOTIDE SEQUENCE [LARGE SCALE GENOMIC DNA]</scope>
    <source>
        <strain evidence="5">IAEA</strain>
    </source>
</reference>
<comment type="cofactor">
    <cofactor evidence="1">
        <name>pyridoxal 5'-phosphate</name>
        <dbReference type="ChEBI" id="CHEBI:597326"/>
    </cofactor>
</comment>
<dbReference type="Proteomes" id="UP000092460">
    <property type="component" value="Unassembled WGS sequence"/>
</dbReference>
<keyword evidence="2" id="KW-0663">Pyridoxal phosphate</keyword>
<dbReference type="GO" id="GO:0005739">
    <property type="term" value="C:mitochondrion"/>
    <property type="evidence" value="ECO:0007669"/>
    <property type="project" value="TreeGrafter"/>
</dbReference>
<evidence type="ECO:0000259" key="3">
    <source>
        <dbReference type="Pfam" id="PF00464"/>
    </source>
</evidence>
<dbReference type="GO" id="GO:0035999">
    <property type="term" value="P:tetrahydrofolate interconversion"/>
    <property type="evidence" value="ECO:0007669"/>
    <property type="project" value="UniProtKB-UniPathway"/>
</dbReference>
<accession>A0A1B0B8M6</accession>
<dbReference type="InterPro" id="IPR049943">
    <property type="entry name" value="Ser_HO-MeTrfase-like"/>
</dbReference>
<sequence>MDAGYFWIDTELLDLIKQAKGHQGKCLQIIASENFPSPAVLQRLSSCLHNEHSEGLPDKIYYRGNQLNAKVALLAKWRAVEAFRLSPEKWGC</sequence>
<proteinExistence type="predicted"/>
<dbReference type="EnsemblMetazoa" id="GPPI022373-RA">
    <property type="protein sequence ID" value="GPPI022373-PA"/>
    <property type="gene ID" value="GPPI022373"/>
</dbReference>
<name>A0A1B0B8M6_9MUSC</name>
<dbReference type="GO" id="GO:0019264">
    <property type="term" value="P:glycine biosynthetic process from serine"/>
    <property type="evidence" value="ECO:0007669"/>
    <property type="project" value="TreeGrafter"/>
</dbReference>
<organism evidence="4 5">
    <name type="scientific">Glossina palpalis gambiensis</name>
    <dbReference type="NCBI Taxonomy" id="67801"/>
    <lineage>
        <taxon>Eukaryota</taxon>
        <taxon>Metazoa</taxon>
        <taxon>Ecdysozoa</taxon>
        <taxon>Arthropoda</taxon>
        <taxon>Hexapoda</taxon>
        <taxon>Insecta</taxon>
        <taxon>Pterygota</taxon>
        <taxon>Neoptera</taxon>
        <taxon>Endopterygota</taxon>
        <taxon>Diptera</taxon>
        <taxon>Brachycera</taxon>
        <taxon>Muscomorpha</taxon>
        <taxon>Hippoboscoidea</taxon>
        <taxon>Glossinidae</taxon>
        <taxon>Glossina</taxon>
    </lineage>
</organism>
<evidence type="ECO:0000313" key="5">
    <source>
        <dbReference type="Proteomes" id="UP000092460"/>
    </source>
</evidence>
<feature type="domain" description="Serine hydroxymethyltransferase-like" evidence="3">
    <location>
        <begin position="8"/>
        <end position="91"/>
    </location>
</feature>
<dbReference type="InterPro" id="IPR015424">
    <property type="entry name" value="PyrdxlP-dep_Trfase"/>
</dbReference>
<evidence type="ECO:0000256" key="1">
    <source>
        <dbReference type="ARBA" id="ARBA00001933"/>
    </source>
</evidence>
<reference evidence="4" key="2">
    <citation type="submission" date="2020-05" db="UniProtKB">
        <authorList>
            <consortium name="EnsemblMetazoa"/>
        </authorList>
    </citation>
    <scope>IDENTIFICATION</scope>
    <source>
        <strain evidence="4">IAEA</strain>
    </source>
</reference>
<dbReference type="Gene3D" id="3.40.640.10">
    <property type="entry name" value="Type I PLP-dependent aspartate aminotransferase-like (Major domain)"/>
    <property type="match status" value="1"/>
</dbReference>
<dbReference type="PANTHER" id="PTHR11680">
    <property type="entry name" value="SERINE HYDROXYMETHYLTRANSFERASE"/>
    <property type="match status" value="1"/>
</dbReference>
<evidence type="ECO:0000256" key="2">
    <source>
        <dbReference type="ARBA" id="ARBA00022898"/>
    </source>
</evidence>
<dbReference type="SUPFAM" id="SSF53383">
    <property type="entry name" value="PLP-dependent transferases"/>
    <property type="match status" value="1"/>
</dbReference>